<proteinExistence type="inferred from homology"/>
<gene>
    <name evidence="8" type="ORF">BC793_111199</name>
</gene>
<dbReference type="Gene3D" id="1.10.630.10">
    <property type="entry name" value="Cytochrome P450"/>
    <property type="match status" value="1"/>
</dbReference>
<keyword evidence="9" id="KW-1185">Reference proteome</keyword>
<dbReference type="InterPro" id="IPR002397">
    <property type="entry name" value="Cyt_P450_B"/>
</dbReference>
<keyword evidence="2 7" id="KW-0349">Heme</keyword>
<keyword evidence="5 7" id="KW-0408">Iron</keyword>
<dbReference type="AlphaFoldDB" id="A0A316FAD6"/>
<evidence type="ECO:0000313" key="9">
    <source>
        <dbReference type="Proteomes" id="UP000245697"/>
    </source>
</evidence>
<accession>A0A316FAD6</accession>
<evidence type="ECO:0000256" key="1">
    <source>
        <dbReference type="ARBA" id="ARBA00010617"/>
    </source>
</evidence>
<dbReference type="InterPro" id="IPR036396">
    <property type="entry name" value="Cyt_P450_sf"/>
</dbReference>
<dbReference type="PANTHER" id="PTHR46696:SF1">
    <property type="entry name" value="CYTOCHROME P450 YJIB-RELATED"/>
    <property type="match status" value="1"/>
</dbReference>
<dbReference type="FunFam" id="1.10.630.10:FF:000018">
    <property type="entry name" value="Cytochrome P450 monooxygenase"/>
    <property type="match status" value="1"/>
</dbReference>
<dbReference type="GO" id="GO:0016705">
    <property type="term" value="F:oxidoreductase activity, acting on paired donors, with incorporation or reduction of molecular oxygen"/>
    <property type="evidence" value="ECO:0007669"/>
    <property type="project" value="InterPro"/>
</dbReference>
<evidence type="ECO:0000256" key="7">
    <source>
        <dbReference type="RuleBase" id="RU000461"/>
    </source>
</evidence>
<evidence type="ECO:0000256" key="6">
    <source>
        <dbReference type="ARBA" id="ARBA00023033"/>
    </source>
</evidence>
<dbReference type="InterPro" id="IPR017972">
    <property type="entry name" value="Cyt_P450_CS"/>
</dbReference>
<evidence type="ECO:0000256" key="5">
    <source>
        <dbReference type="ARBA" id="ARBA00023004"/>
    </source>
</evidence>
<dbReference type="GO" id="GO:0005506">
    <property type="term" value="F:iron ion binding"/>
    <property type="evidence" value="ECO:0007669"/>
    <property type="project" value="InterPro"/>
</dbReference>
<comment type="similarity">
    <text evidence="1 7">Belongs to the cytochrome P450 family.</text>
</comment>
<evidence type="ECO:0000256" key="3">
    <source>
        <dbReference type="ARBA" id="ARBA00022723"/>
    </source>
</evidence>
<dbReference type="PROSITE" id="PS00086">
    <property type="entry name" value="CYTOCHROME_P450"/>
    <property type="match status" value="1"/>
</dbReference>
<reference evidence="8 9" key="1">
    <citation type="submission" date="2018-05" db="EMBL/GenBank/DDBJ databases">
        <title>Genomic Encyclopedia of Archaeal and Bacterial Type Strains, Phase II (KMG-II): from individual species to whole genera.</title>
        <authorList>
            <person name="Goeker M."/>
        </authorList>
    </citation>
    <scope>NUCLEOTIDE SEQUENCE [LARGE SCALE GENOMIC DNA]</scope>
    <source>
        <strain evidence="8 9">DSM 45184</strain>
    </source>
</reference>
<protein>
    <submittedName>
        <fullName evidence="8">Cytochrome P450</fullName>
    </submittedName>
</protein>
<dbReference type="GO" id="GO:0004497">
    <property type="term" value="F:monooxygenase activity"/>
    <property type="evidence" value="ECO:0007669"/>
    <property type="project" value="UniProtKB-KW"/>
</dbReference>
<sequence>MITVGRSPPPAPVGSVWFSDGMDFETALGSLFSPEGRRDPYPAYDVLREHAPLFPALDGRWFVTTHAITGRLLRDPGVRVADAAVYDTFWPDWRANRGVASIVGSMLLTNPPDHTRLRRAAAATFTARRVAAMRDMITDQATDLIKAMPERTDFVSAFAYPLPIAVICALLGVPDTDRTWFREQAADLTVVLEPISTADEMARADAAGRELEDYFIGLIAERQKQPRNDLTSALVAGGSGLTGQELLANLVLMLVAGFETTTNLLGTGLHLLLDQPAQADRLRADPELAPAFVEEILRWDSPVQMAARYTSEPLDLGDGLHLPAGADVNLLLGSANRDPDRYQDPHRFDPDRPNIQPVSFGGGAHYCLGAPLARLEAQVAFPLLLTMLPRLALAGEPRLRDRLVLRGYAELPVTTS</sequence>
<evidence type="ECO:0000256" key="4">
    <source>
        <dbReference type="ARBA" id="ARBA00023002"/>
    </source>
</evidence>
<keyword evidence="3 7" id="KW-0479">Metal-binding</keyword>
<comment type="caution">
    <text evidence="8">The sequence shown here is derived from an EMBL/GenBank/DDBJ whole genome shotgun (WGS) entry which is preliminary data.</text>
</comment>
<dbReference type="EMBL" id="QGGR01000011">
    <property type="protein sequence ID" value="PWK45225.1"/>
    <property type="molecule type" value="Genomic_DNA"/>
</dbReference>
<dbReference type="GO" id="GO:0020037">
    <property type="term" value="F:heme binding"/>
    <property type="evidence" value="ECO:0007669"/>
    <property type="project" value="InterPro"/>
</dbReference>
<dbReference type="InterPro" id="IPR001128">
    <property type="entry name" value="Cyt_P450"/>
</dbReference>
<organism evidence="8 9">
    <name type="scientific">Actinoplanes xinjiangensis</name>
    <dbReference type="NCBI Taxonomy" id="512350"/>
    <lineage>
        <taxon>Bacteria</taxon>
        <taxon>Bacillati</taxon>
        <taxon>Actinomycetota</taxon>
        <taxon>Actinomycetes</taxon>
        <taxon>Micromonosporales</taxon>
        <taxon>Micromonosporaceae</taxon>
        <taxon>Actinoplanes</taxon>
    </lineage>
</organism>
<dbReference type="GO" id="GO:0017000">
    <property type="term" value="P:antibiotic biosynthetic process"/>
    <property type="evidence" value="ECO:0007669"/>
    <property type="project" value="UniProtKB-ARBA"/>
</dbReference>
<dbReference type="PRINTS" id="PR00359">
    <property type="entry name" value="BP450"/>
</dbReference>
<dbReference type="CDD" id="cd20625">
    <property type="entry name" value="CYP164-like"/>
    <property type="match status" value="1"/>
</dbReference>
<dbReference type="SUPFAM" id="SSF48264">
    <property type="entry name" value="Cytochrome P450"/>
    <property type="match status" value="1"/>
</dbReference>
<name>A0A316FAD6_9ACTN</name>
<dbReference type="PANTHER" id="PTHR46696">
    <property type="entry name" value="P450, PUTATIVE (EUROFUNG)-RELATED"/>
    <property type="match status" value="1"/>
</dbReference>
<evidence type="ECO:0000256" key="2">
    <source>
        <dbReference type="ARBA" id="ARBA00022617"/>
    </source>
</evidence>
<dbReference type="PRINTS" id="PR00385">
    <property type="entry name" value="P450"/>
</dbReference>
<keyword evidence="6 7" id="KW-0503">Monooxygenase</keyword>
<evidence type="ECO:0000313" key="8">
    <source>
        <dbReference type="EMBL" id="PWK45225.1"/>
    </source>
</evidence>
<dbReference type="Pfam" id="PF00067">
    <property type="entry name" value="p450"/>
    <property type="match status" value="1"/>
</dbReference>
<keyword evidence="4 7" id="KW-0560">Oxidoreductase</keyword>
<dbReference type="Proteomes" id="UP000245697">
    <property type="component" value="Unassembled WGS sequence"/>
</dbReference>